<gene>
    <name evidence="6" type="ORF">METZ01_LOCUS39960</name>
</gene>
<dbReference type="HAMAP" id="MF_01077">
    <property type="entry name" value="RimP"/>
    <property type="match status" value="1"/>
</dbReference>
<name>A0A381R5T6_9ZZZZ</name>
<accession>A0A381R5T6</accession>
<feature type="region of interest" description="Disordered" evidence="3">
    <location>
        <begin position="150"/>
        <end position="172"/>
    </location>
</feature>
<protein>
    <recommendedName>
        <fullName evidence="7">Ribosome maturation factor RimP N-terminal domain-containing protein</fullName>
    </recommendedName>
</protein>
<dbReference type="Pfam" id="PF17384">
    <property type="entry name" value="DUF150_C"/>
    <property type="match status" value="1"/>
</dbReference>
<dbReference type="GO" id="GO:0006412">
    <property type="term" value="P:translation"/>
    <property type="evidence" value="ECO:0007669"/>
    <property type="project" value="TreeGrafter"/>
</dbReference>
<reference evidence="6" key="1">
    <citation type="submission" date="2018-05" db="EMBL/GenBank/DDBJ databases">
        <authorList>
            <person name="Lanie J.A."/>
            <person name="Ng W.-L."/>
            <person name="Kazmierczak K.M."/>
            <person name="Andrzejewski T.M."/>
            <person name="Davidsen T.M."/>
            <person name="Wayne K.J."/>
            <person name="Tettelin H."/>
            <person name="Glass J.I."/>
            <person name="Rusch D."/>
            <person name="Podicherti R."/>
            <person name="Tsui H.-C.T."/>
            <person name="Winkler M.E."/>
        </authorList>
    </citation>
    <scope>NUCLEOTIDE SEQUENCE</scope>
</reference>
<dbReference type="EMBL" id="UINC01001709">
    <property type="protein sequence ID" value="SUZ87106.1"/>
    <property type="molecule type" value="Genomic_DNA"/>
</dbReference>
<organism evidence="6">
    <name type="scientific">marine metagenome</name>
    <dbReference type="NCBI Taxonomy" id="408172"/>
    <lineage>
        <taxon>unclassified sequences</taxon>
        <taxon>metagenomes</taxon>
        <taxon>ecological metagenomes</taxon>
    </lineage>
</organism>
<dbReference type="SUPFAM" id="SSF74942">
    <property type="entry name" value="YhbC-like, C-terminal domain"/>
    <property type="match status" value="1"/>
</dbReference>
<keyword evidence="2" id="KW-0690">Ribosome biogenesis</keyword>
<dbReference type="PANTHER" id="PTHR33867">
    <property type="entry name" value="RIBOSOME MATURATION FACTOR RIMP"/>
    <property type="match status" value="1"/>
</dbReference>
<evidence type="ECO:0000313" key="6">
    <source>
        <dbReference type="EMBL" id="SUZ87106.1"/>
    </source>
</evidence>
<feature type="domain" description="Ribosome maturation factor RimP N-terminal" evidence="4">
    <location>
        <begin position="11"/>
        <end position="78"/>
    </location>
</feature>
<dbReference type="Pfam" id="PF02576">
    <property type="entry name" value="RimP_N"/>
    <property type="match status" value="1"/>
</dbReference>
<keyword evidence="1" id="KW-0963">Cytoplasm</keyword>
<dbReference type="Gene3D" id="2.30.30.180">
    <property type="entry name" value="Ribosome maturation factor RimP, C-terminal domain"/>
    <property type="match status" value="1"/>
</dbReference>
<evidence type="ECO:0000256" key="1">
    <source>
        <dbReference type="ARBA" id="ARBA00022490"/>
    </source>
</evidence>
<dbReference type="Gene3D" id="3.30.300.70">
    <property type="entry name" value="RimP-like superfamily, N-terminal"/>
    <property type="match status" value="1"/>
</dbReference>
<evidence type="ECO:0000256" key="2">
    <source>
        <dbReference type="ARBA" id="ARBA00022517"/>
    </source>
</evidence>
<dbReference type="InterPro" id="IPR028998">
    <property type="entry name" value="RimP_C"/>
</dbReference>
<evidence type="ECO:0000259" key="5">
    <source>
        <dbReference type="Pfam" id="PF17384"/>
    </source>
</evidence>
<evidence type="ECO:0000259" key="4">
    <source>
        <dbReference type="Pfam" id="PF02576"/>
    </source>
</evidence>
<dbReference type="SUPFAM" id="SSF75420">
    <property type="entry name" value="YhbC-like, N-terminal domain"/>
    <property type="match status" value="1"/>
</dbReference>
<dbReference type="InterPro" id="IPR036847">
    <property type="entry name" value="RimP_C_sf"/>
</dbReference>
<dbReference type="GO" id="GO:0000028">
    <property type="term" value="P:ribosomal small subunit assembly"/>
    <property type="evidence" value="ECO:0007669"/>
    <property type="project" value="TreeGrafter"/>
</dbReference>
<dbReference type="PANTHER" id="PTHR33867:SF1">
    <property type="entry name" value="RIBOSOME MATURATION FACTOR RIMP"/>
    <property type="match status" value="1"/>
</dbReference>
<feature type="domain" description="Ribosome maturation factor RimP C-terminal" evidence="5">
    <location>
        <begin position="81"/>
        <end position="147"/>
    </location>
</feature>
<dbReference type="InterPro" id="IPR028989">
    <property type="entry name" value="RimP_N"/>
</dbReference>
<dbReference type="GO" id="GO:0005829">
    <property type="term" value="C:cytosol"/>
    <property type="evidence" value="ECO:0007669"/>
    <property type="project" value="TreeGrafter"/>
</dbReference>
<dbReference type="InterPro" id="IPR035956">
    <property type="entry name" value="RimP_N_sf"/>
</dbReference>
<sequence length="172" mass="18458">MAVTDRIDAMASPLCGRIGVELLDVEYEGGVLRLVVDHPDGVSMEAIAEVTREVSRAIDHEDPIPGSFTLEVTSPGLERPLKRPAHFERAVGSEVAVKTIPGIDGDRRVSGVLETADVDGIGVRLADGSCRTLRHDEILKARTVFVWTPEPKSVRKGKDRGGVDAPGRKVGS</sequence>
<dbReference type="InterPro" id="IPR003728">
    <property type="entry name" value="Ribosome_maturation_RimP"/>
</dbReference>
<dbReference type="AlphaFoldDB" id="A0A381R5T6"/>
<evidence type="ECO:0000256" key="3">
    <source>
        <dbReference type="SAM" id="MobiDB-lite"/>
    </source>
</evidence>
<evidence type="ECO:0008006" key="7">
    <source>
        <dbReference type="Google" id="ProtNLM"/>
    </source>
</evidence>
<proteinExistence type="inferred from homology"/>
<dbReference type="CDD" id="cd01734">
    <property type="entry name" value="YlxS_C"/>
    <property type="match status" value="1"/>
</dbReference>